<dbReference type="eggNOG" id="COG0265">
    <property type="taxonomic scope" value="Bacteria"/>
</dbReference>
<dbReference type="MEROPS" id="S01.453"/>
<dbReference type="AlphaFoldDB" id="A0A060RA14"/>
<dbReference type="EMBL" id="HG934468">
    <property type="protein sequence ID" value="CDN32455.1"/>
    <property type="molecule type" value="Genomic_DNA"/>
</dbReference>
<gene>
    <name evidence="7" type="ORF">BN938_2384</name>
</gene>
<dbReference type="PROSITE" id="PS50106">
    <property type="entry name" value="PDZ"/>
    <property type="match status" value="1"/>
</dbReference>
<accession>A0A060RA14</accession>
<dbReference type="InterPro" id="IPR001940">
    <property type="entry name" value="Peptidase_S1C"/>
</dbReference>
<comment type="similarity">
    <text evidence="1">Belongs to the peptidase S1C family.</text>
</comment>
<dbReference type="SUPFAM" id="SSF50156">
    <property type="entry name" value="PDZ domain-like"/>
    <property type="match status" value="2"/>
</dbReference>
<dbReference type="OrthoDB" id="9758917at2"/>
<name>A0A060RA14_9BACT</name>
<dbReference type="HOGENOM" id="CLU_020120_1_0_10"/>
<dbReference type="Proteomes" id="UP000027616">
    <property type="component" value="Chromosome I"/>
</dbReference>
<proteinExistence type="inferred from homology"/>
<dbReference type="SMART" id="SM00228">
    <property type="entry name" value="PDZ"/>
    <property type="match status" value="2"/>
</dbReference>
<reference evidence="7 8" key="1">
    <citation type="journal article" date="2015" name="Genome Announc.">
        <title>Complete Genome Sequence of the Novel Leech Symbiont Mucinivorans hirudinis M3T.</title>
        <authorList>
            <person name="Nelson M.C."/>
            <person name="Bomar L."/>
            <person name="Graf J."/>
        </authorList>
    </citation>
    <scope>NUCLEOTIDE SEQUENCE [LARGE SCALE GENOMIC DNA]</scope>
    <source>
        <strain evidence="8">M3</strain>
    </source>
</reference>
<dbReference type="SUPFAM" id="SSF50494">
    <property type="entry name" value="Trypsin-like serine proteases"/>
    <property type="match status" value="1"/>
</dbReference>
<dbReference type="PRINTS" id="PR00834">
    <property type="entry name" value="PROTEASES2C"/>
</dbReference>
<keyword evidence="5" id="KW-0732">Signal</keyword>
<dbReference type="InterPro" id="IPR001478">
    <property type="entry name" value="PDZ"/>
</dbReference>
<evidence type="ECO:0000259" key="6">
    <source>
        <dbReference type="PROSITE" id="PS50106"/>
    </source>
</evidence>
<dbReference type="CDD" id="cd06779">
    <property type="entry name" value="cpPDZ_Deg_HtrA-like"/>
    <property type="match status" value="1"/>
</dbReference>
<dbReference type="InterPro" id="IPR009003">
    <property type="entry name" value="Peptidase_S1_PA"/>
</dbReference>
<keyword evidence="3" id="KW-0378">Hydrolase</keyword>
<dbReference type="Pfam" id="PF13365">
    <property type="entry name" value="Trypsin_2"/>
    <property type="match status" value="1"/>
</dbReference>
<evidence type="ECO:0000313" key="7">
    <source>
        <dbReference type="EMBL" id="CDN32455.1"/>
    </source>
</evidence>
<keyword evidence="8" id="KW-1185">Reference proteome</keyword>
<dbReference type="PANTHER" id="PTHR22939">
    <property type="entry name" value="SERINE PROTEASE FAMILY S1C HTRA-RELATED"/>
    <property type="match status" value="1"/>
</dbReference>
<protein>
    <submittedName>
        <fullName evidence="7">HtrA protease/chaperone protein</fullName>
    </submittedName>
</protein>
<feature type="compositionally biased region" description="Low complexity" evidence="4">
    <location>
        <begin position="101"/>
        <end position="120"/>
    </location>
</feature>
<dbReference type="PANTHER" id="PTHR22939:SF129">
    <property type="entry name" value="SERINE PROTEASE HTRA2, MITOCHONDRIAL"/>
    <property type="match status" value="1"/>
</dbReference>
<dbReference type="KEGG" id="rbc:BN938_2384"/>
<feature type="domain" description="PDZ" evidence="6">
    <location>
        <begin position="319"/>
        <end position="387"/>
    </location>
</feature>
<sequence length="502" mass="54247">MKKRVVLLTILASALVGGASAFFTTNFCSPTNSGYSFTVGDNGVDSNLKFVNNPLTENILPDFTQAAEKGVKSVVNIEIVKKVAIVQPQFGGDDMFEYFFGNPNRNRGQGQQQTPQYQEQRGGGSGVIISEDGYIVSNNHVVEDATEVMVTTSDGEKYTAKVIGTDPATDIALIKIDAKNLPTLQFGNSDSLRLGEWVLAVGNPYGLTSTVTQGIVSAKGRTMGMQKNSKLEIESFIQTDAAVNRGNSGGALITLDGSLVGINTMVYSPTGSYTGYSFAIPSSIVRKVVADIMEFGVAQRAFLGIQMGEITADWLERFGKEAGIKERGGIYIGEVVENGAAAAAGIKKGDVLISINEQKTNSVSDVYETISRYRPNDKVKISIKRDGEMKHFEVTLRNKTGNTDVVRKQELDLAKFLGARFDNVTDAQKKQLSIKGGVQVISLLPDGLLARSRVKVGYIITAINDIAINNIAQFESINIQDIELLEGIYPDGRRMSYGTIAK</sequence>
<dbReference type="GO" id="GO:0004252">
    <property type="term" value="F:serine-type endopeptidase activity"/>
    <property type="evidence" value="ECO:0007669"/>
    <property type="project" value="InterPro"/>
</dbReference>
<feature type="chain" id="PRO_5001585758" evidence="5">
    <location>
        <begin position="22"/>
        <end position="502"/>
    </location>
</feature>
<evidence type="ECO:0000256" key="1">
    <source>
        <dbReference type="ARBA" id="ARBA00010541"/>
    </source>
</evidence>
<dbReference type="Gene3D" id="2.40.10.120">
    <property type="match status" value="1"/>
</dbReference>
<evidence type="ECO:0000313" key="8">
    <source>
        <dbReference type="Proteomes" id="UP000027616"/>
    </source>
</evidence>
<evidence type="ECO:0000256" key="5">
    <source>
        <dbReference type="SAM" id="SignalP"/>
    </source>
</evidence>
<feature type="region of interest" description="Disordered" evidence="4">
    <location>
        <begin position="101"/>
        <end position="123"/>
    </location>
</feature>
<keyword evidence="2 7" id="KW-0645">Protease</keyword>
<evidence type="ECO:0000256" key="3">
    <source>
        <dbReference type="ARBA" id="ARBA00022801"/>
    </source>
</evidence>
<feature type="signal peptide" evidence="5">
    <location>
        <begin position="1"/>
        <end position="21"/>
    </location>
</feature>
<dbReference type="GO" id="GO:0006508">
    <property type="term" value="P:proteolysis"/>
    <property type="evidence" value="ECO:0007669"/>
    <property type="project" value="UniProtKB-KW"/>
</dbReference>
<organism evidence="7 8">
    <name type="scientific">Mucinivorans hirudinis</name>
    <dbReference type="NCBI Taxonomy" id="1433126"/>
    <lineage>
        <taxon>Bacteria</taxon>
        <taxon>Pseudomonadati</taxon>
        <taxon>Bacteroidota</taxon>
        <taxon>Bacteroidia</taxon>
        <taxon>Bacteroidales</taxon>
        <taxon>Rikenellaceae</taxon>
        <taxon>Mucinivorans</taxon>
    </lineage>
</organism>
<dbReference type="PATRIC" id="fig|1433126.3.peg.2359"/>
<evidence type="ECO:0000256" key="2">
    <source>
        <dbReference type="ARBA" id="ARBA00022670"/>
    </source>
</evidence>
<dbReference type="Pfam" id="PF13180">
    <property type="entry name" value="PDZ_2"/>
    <property type="match status" value="1"/>
</dbReference>
<evidence type="ECO:0000256" key="4">
    <source>
        <dbReference type="SAM" id="MobiDB-lite"/>
    </source>
</evidence>
<dbReference type="STRING" id="1433126.BN938_2384"/>
<dbReference type="Gene3D" id="2.30.42.10">
    <property type="match status" value="2"/>
</dbReference>
<dbReference type="InterPro" id="IPR036034">
    <property type="entry name" value="PDZ_sf"/>
</dbReference>